<feature type="region of interest" description="Disordered" evidence="1">
    <location>
        <begin position="69"/>
        <end position="89"/>
    </location>
</feature>
<dbReference type="AlphaFoldDB" id="A0A9N8HA73"/>
<evidence type="ECO:0000313" key="5">
    <source>
        <dbReference type="Proteomes" id="UP001153069"/>
    </source>
</evidence>
<feature type="chain" id="PRO_5040316444" evidence="3">
    <location>
        <begin position="27"/>
        <end position="212"/>
    </location>
</feature>
<reference evidence="4" key="1">
    <citation type="submission" date="2020-06" db="EMBL/GenBank/DDBJ databases">
        <authorList>
            <consortium name="Plant Systems Biology data submission"/>
        </authorList>
    </citation>
    <scope>NUCLEOTIDE SEQUENCE</scope>
    <source>
        <strain evidence="4">D6</strain>
    </source>
</reference>
<dbReference type="PANTHER" id="PTHR19991:SF2">
    <property type="entry name" value="GH08893P"/>
    <property type="match status" value="1"/>
</dbReference>
<dbReference type="Proteomes" id="UP001153069">
    <property type="component" value="Unassembled WGS sequence"/>
</dbReference>
<keyword evidence="2" id="KW-0812">Transmembrane</keyword>
<dbReference type="PANTHER" id="PTHR19991">
    <property type="entry name" value="L 2 01289"/>
    <property type="match status" value="1"/>
</dbReference>
<gene>
    <name evidence="4" type="ORF">SEMRO_138_G064890.1</name>
</gene>
<keyword evidence="2" id="KW-0472">Membrane</keyword>
<keyword evidence="2" id="KW-1133">Transmembrane helix</keyword>
<feature type="signal peptide" evidence="3">
    <location>
        <begin position="1"/>
        <end position="26"/>
    </location>
</feature>
<feature type="transmembrane region" description="Helical" evidence="2">
    <location>
        <begin position="175"/>
        <end position="193"/>
    </location>
</feature>
<keyword evidence="3" id="KW-0732">Signal</keyword>
<name>A0A9N8HA73_9STRA</name>
<comment type="caution">
    <text evidence="4">The sequence shown here is derived from an EMBL/GenBank/DDBJ whole genome shotgun (WGS) entry which is preliminary data.</text>
</comment>
<evidence type="ECO:0000313" key="4">
    <source>
        <dbReference type="EMBL" id="CAB9502513.1"/>
    </source>
</evidence>
<sequence length="212" mass="22537">MTRRICVLVPLVASLLLCVLSSVVFAVEDIAVLTDANFEHDTQATTGSTTGRWLVLFHNGNDSELRKMLTSPSADSGGEEEEEVPTGSSMVQTLLEEGVVVGIMDYTSNPSTVQRLSVPGAPHAVVLSKGKLYRTNSMEDIQYFAISEYEIATAEEIPPIPSALETLLADPNGKMAVMGVVASLILLVLVVVFRGMTTSAPAAAPAATKKKE</sequence>
<dbReference type="OrthoDB" id="427280at2759"/>
<organism evidence="4 5">
    <name type="scientific">Seminavis robusta</name>
    <dbReference type="NCBI Taxonomy" id="568900"/>
    <lineage>
        <taxon>Eukaryota</taxon>
        <taxon>Sar</taxon>
        <taxon>Stramenopiles</taxon>
        <taxon>Ochrophyta</taxon>
        <taxon>Bacillariophyta</taxon>
        <taxon>Bacillariophyceae</taxon>
        <taxon>Bacillariophycidae</taxon>
        <taxon>Naviculales</taxon>
        <taxon>Naviculaceae</taxon>
        <taxon>Seminavis</taxon>
    </lineage>
</organism>
<evidence type="ECO:0000256" key="2">
    <source>
        <dbReference type="SAM" id="Phobius"/>
    </source>
</evidence>
<proteinExistence type="predicted"/>
<accession>A0A9N8HA73</accession>
<keyword evidence="5" id="KW-1185">Reference proteome</keyword>
<dbReference type="EMBL" id="CAICTM010000137">
    <property type="protein sequence ID" value="CAB9502513.1"/>
    <property type="molecule type" value="Genomic_DNA"/>
</dbReference>
<evidence type="ECO:0000256" key="3">
    <source>
        <dbReference type="SAM" id="SignalP"/>
    </source>
</evidence>
<protein>
    <submittedName>
        <fullName evidence="4">Uncharacterized protein</fullName>
    </submittedName>
</protein>
<evidence type="ECO:0000256" key="1">
    <source>
        <dbReference type="SAM" id="MobiDB-lite"/>
    </source>
</evidence>